<evidence type="ECO:0000259" key="2">
    <source>
        <dbReference type="Pfam" id="PF00561"/>
    </source>
</evidence>
<evidence type="ECO:0000256" key="1">
    <source>
        <dbReference type="ARBA" id="ARBA00022801"/>
    </source>
</evidence>
<name>A0AAU7JHB0_9HYPH</name>
<dbReference type="InterPro" id="IPR029058">
    <property type="entry name" value="AB_hydrolase_fold"/>
</dbReference>
<sequence length="301" mass="32590">MSDLADLFPGFASKWIDTQAGKIFARVGGRGPALALVHGFPQTHVMWHRIAPELAPYFTVVAMDLRGYGWSTAPRGDGGVEVYSKRAMAGDVVAVMEALGHVRFALIGHDRGARVGYRLALDHPGRVERLALLDIIPTLLMWDRMDAKSAMQVYHWTFLAQPEPVPERAIGADPVAWLDHTLASWTKAKSLDPFDPRALAHYRAFFNNPDRIHACCEDYRAGATTDLAQDRQDRDAGKVIACPVAAVWGSAGIPAAGASPLDAWRGTFAPGAVGQGIDSGHFVAEENPRATLDALMPFLAG</sequence>
<dbReference type="EMBL" id="CP157484">
    <property type="protein sequence ID" value="XBO39705.1"/>
    <property type="molecule type" value="Genomic_DNA"/>
</dbReference>
<feature type="domain" description="AB hydrolase-1" evidence="2">
    <location>
        <begin position="32"/>
        <end position="288"/>
    </location>
</feature>
<dbReference type="SUPFAM" id="SSF53474">
    <property type="entry name" value="alpha/beta-Hydrolases"/>
    <property type="match status" value="1"/>
</dbReference>
<dbReference type="InterPro" id="IPR000073">
    <property type="entry name" value="AB_hydrolase_1"/>
</dbReference>
<reference evidence="3" key="1">
    <citation type="submission" date="2024-05" db="EMBL/GenBank/DDBJ databases">
        <authorList>
            <person name="Kim S."/>
            <person name="Heo J."/>
            <person name="Choi H."/>
            <person name="Choi Y."/>
            <person name="Kwon S.-W."/>
            <person name="Kim Y."/>
        </authorList>
    </citation>
    <scope>NUCLEOTIDE SEQUENCE</scope>
    <source>
        <strain evidence="3">KACC 23698</strain>
    </source>
</reference>
<dbReference type="PRINTS" id="PR00412">
    <property type="entry name" value="EPOXHYDRLASE"/>
</dbReference>
<dbReference type="InterPro" id="IPR000639">
    <property type="entry name" value="Epox_hydrolase-like"/>
</dbReference>
<dbReference type="RefSeq" id="WP_406856552.1">
    <property type="nucleotide sequence ID" value="NZ_CP157484.1"/>
</dbReference>
<protein>
    <submittedName>
        <fullName evidence="3">Alpha/beta hydrolase</fullName>
    </submittedName>
</protein>
<dbReference type="Pfam" id="PF00561">
    <property type="entry name" value="Abhydrolase_1"/>
    <property type="match status" value="1"/>
</dbReference>
<proteinExistence type="predicted"/>
<dbReference type="GO" id="GO:0016787">
    <property type="term" value="F:hydrolase activity"/>
    <property type="evidence" value="ECO:0007669"/>
    <property type="project" value="UniProtKB-KW"/>
</dbReference>
<accession>A0AAU7JHB0</accession>
<keyword evidence="1 3" id="KW-0378">Hydrolase</keyword>
<gene>
    <name evidence="3" type="ORF">ABEG18_02665</name>
</gene>
<dbReference type="Gene3D" id="3.40.50.1820">
    <property type="entry name" value="alpha/beta hydrolase"/>
    <property type="match status" value="1"/>
</dbReference>
<organism evidence="3">
    <name type="scientific">Alsobacter sp. KACC 23698</name>
    <dbReference type="NCBI Taxonomy" id="3149229"/>
    <lineage>
        <taxon>Bacteria</taxon>
        <taxon>Pseudomonadati</taxon>
        <taxon>Pseudomonadota</taxon>
        <taxon>Alphaproteobacteria</taxon>
        <taxon>Hyphomicrobiales</taxon>
        <taxon>Alsobacteraceae</taxon>
        <taxon>Alsobacter</taxon>
    </lineage>
</organism>
<evidence type="ECO:0000313" key="3">
    <source>
        <dbReference type="EMBL" id="XBO39705.1"/>
    </source>
</evidence>
<dbReference type="PRINTS" id="PR00111">
    <property type="entry name" value="ABHYDROLASE"/>
</dbReference>
<dbReference type="AlphaFoldDB" id="A0AAU7JHB0"/>
<dbReference type="PANTHER" id="PTHR43329">
    <property type="entry name" value="EPOXIDE HYDROLASE"/>
    <property type="match status" value="1"/>
</dbReference>